<dbReference type="Proteomes" id="UP000019402">
    <property type="component" value="Unassembled WGS sequence"/>
</dbReference>
<accession>W7YFS2</accession>
<reference evidence="1 2" key="1">
    <citation type="journal article" date="2014" name="Genome Announc.">
        <title>Draft Genome Sequence of Cytophaga fermentans JCM 21142T, a Facultative Anaerobe Isolated from Marine Mud.</title>
        <authorList>
            <person name="Starns D."/>
            <person name="Oshima K."/>
            <person name="Suda W."/>
            <person name="Iino T."/>
            <person name="Yuki M."/>
            <person name="Inoue J."/>
            <person name="Kitamura K."/>
            <person name="Iida T."/>
            <person name="Darby A."/>
            <person name="Hattori M."/>
            <person name="Ohkuma M."/>
        </authorList>
    </citation>
    <scope>NUCLEOTIDE SEQUENCE [LARGE SCALE GENOMIC DNA]</scope>
    <source>
        <strain evidence="1 2">JCM 21142</strain>
    </source>
</reference>
<proteinExistence type="predicted"/>
<evidence type="ECO:0000313" key="2">
    <source>
        <dbReference type="Proteomes" id="UP000019402"/>
    </source>
</evidence>
<dbReference type="eggNOG" id="COG4799">
    <property type="taxonomic scope" value="Bacteria"/>
</dbReference>
<evidence type="ECO:0000313" key="1">
    <source>
        <dbReference type="EMBL" id="GAF01449.1"/>
    </source>
</evidence>
<keyword evidence="2" id="KW-1185">Reference proteome</keyword>
<dbReference type="AlphaFoldDB" id="W7YFS2"/>
<gene>
    <name evidence="1" type="ORF">JCM21142_56</name>
</gene>
<dbReference type="Gene3D" id="3.90.226.10">
    <property type="entry name" value="2-enoyl-CoA Hydratase, Chain A, domain 1"/>
    <property type="match status" value="1"/>
</dbReference>
<organism evidence="1 2">
    <name type="scientific">Saccharicrinis fermentans DSM 9555 = JCM 21142</name>
    <dbReference type="NCBI Taxonomy" id="869213"/>
    <lineage>
        <taxon>Bacteria</taxon>
        <taxon>Pseudomonadati</taxon>
        <taxon>Bacteroidota</taxon>
        <taxon>Bacteroidia</taxon>
        <taxon>Marinilabiliales</taxon>
        <taxon>Marinilabiliaceae</taxon>
        <taxon>Saccharicrinis</taxon>
    </lineage>
</organism>
<sequence>MNDNRIPFKKFHLRNERLRGQYDEAYYSKQHAKGKLTARERIDFLMDEAVFEK</sequence>
<comment type="caution">
    <text evidence="1">The sequence shown here is derived from an EMBL/GenBank/DDBJ whole genome shotgun (WGS) entry which is preliminary data.</text>
</comment>
<dbReference type="RefSeq" id="WP_235207927.1">
    <property type="nucleotide sequence ID" value="NZ_BAMD01000001.1"/>
</dbReference>
<dbReference type="EMBL" id="BAMD01000001">
    <property type="protein sequence ID" value="GAF01449.1"/>
    <property type="molecule type" value="Genomic_DNA"/>
</dbReference>
<name>W7YFS2_9BACT</name>
<protein>
    <submittedName>
        <fullName evidence="1">Methylmalonyl-CoA decarboxylase alpha subunit</fullName>
    </submittedName>
</protein>